<dbReference type="EMBL" id="SHBE01000006">
    <property type="protein sequence ID" value="RZO26162.1"/>
    <property type="molecule type" value="Genomic_DNA"/>
</dbReference>
<dbReference type="InterPro" id="IPR034746">
    <property type="entry name" value="POTRA"/>
</dbReference>
<dbReference type="PANTHER" id="PTHR12815">
    <property type="entry name" value="SORTING AND ASSEMBLY MACHINERY SAMM50 PROTEIN FAMILY MEMBER"/>
    <property type="match status" value="1"/>
</dbReference>
<dbReference type="InterPro" id="IPR023707">
    <property type="entry name" value="OM_assembly_BamA"/>
</dbReference>
<dbReference type="NCBIfam" id="TIGR03303">
    <property type="entry name" value="OM_YaeT"/>
    <property type="match status" value="1"/>
</dbReference>
<keyword evidence="3 8" id="KW-0812">Transmembrane</keyword>
<keyword evidence="6 8" id="KW-0472">Membrane</keyword>
<evidence type="ECO:0000256" key="6">
    <source>
        <dbReference type="ARBA" id="ARBA00023136"/>
    </source>
</evidence>
<feature type="domain" description="POTRA" evidence="10">
    <location>
        <begin position="342"/>
        <end position="416"/>
    </location>
</feature>
<sequence>MKKLFLIITFLTSLISANIVVEDIRIVGLQRVSLGSVLDTIPVTIGDRISSKDYQRIIRTLFSTGQFDDIQLSAEENILFVKVEERPTISGIAIDGNSAIETPDLLGALAAEGVSEGSVLKRATLDMITKGLQAQYSQQGRYGASVDVEQKQRPRNRVEINIEIDEGSSTAIASIEIIGNESFSDEDLKKIFDLSEGSFLSVFTNDDKYTREKLRTDLENLEAFYKDRGYLQFSLDSSQVSISDSLEELFITLIIKEGEQYTVSNTKISGDLPLDKSFFEEFINIPEDSYYSESLITSYEEFFANILGNEGYTFAEVEGVPTINEEEKSAEITFLFNPGRKNYTRRIIFNGNDFTTDEVLRREMRQFEGAPASNQQIENSKILLERTGYFKSVSVETIPVPGEEDMVDVVFDVEEQQYGNIVGGFGYSQFGFSFNFNIQQQNFLGSGNTVGIGSNVSDYSKNIFLNYENPYYSIDGVSRGYSINLREFDYSSFGLTDYNTSSYGGAITFGYPISEIQRLGLNIAYDHTELQQQGLSSREILDFLESEGDEFDTFKLQGFWTRVTLNRGLFPTEGSSYQVSLQTTVPGSTLNYFKLDVKNEYYRPLFGDFIFKAASRVGYTGAYGDTEIPPYFENFYAGGPYSVKGYETNSLGPRITPVPCYEYDSENDYCPPLLDSNLDGIPDTPYYNQYASYRINRPIGGNVLLETSLNLIFKLPFVEDQNQFRSAFFIDLGNVFSTFCNNYQTQCFKPSFEDLRGSYGLGGSAITPFGPVSVYLAIPFNNDTLDRVKRFEFTVGNKF</sequence>
<accession>A0A520MY52</accession>
<dbReference type="GO" id="GO:1990063">
    <property type="term" value="C:Bam protein complex"/>
    <property type="evidence" value="ECO:0007669"/>
    <property type="project" value="TreeGrafter"/>
</dbReference>
<keyword evidence="2 8" id="KW-1134">Transmembrane beta strand</keyword>
<evidence type="ECO:0000313" key="11">
    <source>
        <dbReference type="EMBL" id="RZO26162.1"/>
    </source>
</evidence>
<comment type="subunit">
    <text evidence="8">Part of the Bam complex.</text>
</comment>
<dbReference type="HAMAP" id="MF_01430">
    <property type="entry name" value="OM_assembly_BamA"/>
    <property type="match status" value="1"/>
</dbReference>
<proteinExistence type="inferred from homology"/>
<name>A0A520MY52_9GAMM</name>
<feature type="domain" description="POTRA" evidence="10">
    <location>
        <begin position="87"/>
        <end position="167"/>
    </location>
</feature>
<comment type="function">
    <text evidence="8">Part of the outer membrane protein assembly complex, which is involved in assembly and insertion of beta-barrel proteins into the outer membrane.</text>
</comment>
<dbReference type="AlphaFoldDB" id="A0A520MY52"/>
<evidence type="ECO:0000256" key="3">
    <source>
        <dbReference type="ARBA" id="ARBA00022692"/>
    </source>
</evidence>
<dbReference type="GO" id="GO:0043165">
    <property type="term" value="P:Gram-negative-bacterium-type cell outer membrane assembly"/>
    <property type="evidence" value="ECO:0007669"/>
    <property type="project" value="UniProtKB-UniRule"/>
</dbReference>
<dbReference type="InterPro" id="IPR010827">
    <property type="entry name" value="BamA/TamA_POTRA"/>
</dbReference>
<evidence type="ECO:0000256" key="1">
    <source>
        <dbReference type="ARBA" id="ARBA00004370"/>
    </source>
</evidence>
<dbReference type="Proteomes" id="UP000315825">
    <property type="component" value="Unassembled WGS sequence"/>
</dbReference>
<dbReference type="Pfam" id="PF07244">
    <property type="entry name" value="POTRA"/>
    <property type="match status" value="4"/>
</dbReference>
<keyword evidence="7 8" id="KW-0998">Cell outer membrane</keyword>
<evidence type="ECO:0000256" key="9">
    <source>
        <dbReference type="NCBIfam" id="TIGR03303"/>
    </source>
</evidence>
<comment type="caution">
    <text evidence="11">The sequence shown here is derived from an EMBL/GenBank/DDBJ whole genome shotgun (WGS) entry which is preliminary data.</text>
</comment>
<protein>
    <recommendedName>
        <fullName evidence="8 9">Outer membrane protein assembly factor BamA</fullName>
    </recommendedName>
</protein>
<feature type="domain" description="POTRA" evidence="10">
    <location>
        <begin position="170"/>
        <end position="258"/>
    </location>
</feature>
<dbReference type="PIRSF" id="PIRSF006076">
    <property type="entry name" value="OM_assembly_OMP85"/>
    <property type="match status" value="1"/>
</dbReference>
<evidence type="ECO:0000256" key="5">
    <source>
        <dbReference type="ARBA" id="ARBA00022737"/>
    </source>
</evidence>
<dbReference type="InterPro" id="IPR000184">
    <property type="entry name" value="Bac_surfAg_D15"/>
</dbReference>
<reference evidence="11 12" key="1">
    <citation type="submission" date="2019-02" db="EMBL/GenBank/DDBJ databases">
        <title>Prokaryotic population dynamics and viral predation in marine succession experiment using metagenomics: the confinement effect.</title>
        <authorList>
            <person name="Haro-Moreno J.M."/>
            <person name="Rodriguez-Valera F."/>
            <person name="Lopez-Perez M."/>
        </authorList>
    </citation>
    <scope>NUCLEOTIDE SEQUENCE [LARGE SCALE GENOMIC DNA]</scope>
    <source>
        <strain evidence="11">MED-G159</strain>
    </source>
</reference>
<evidence type="ECO:0000256" key="2">
    <source>
        <dbReference type="ARBA" id="ARBA00022452"/>
    </source>
</evidence>
<keyword evidence="4 8" id="KW-0732">Signal</keyword>
<organism evidence="11 12">
    <name type="scientific">SAR86 cluster bacterium</name>
    <dbReference type="NCBI Taxonomy" id="2030880"/>
    <lineage>
        <taxon>Bacteria</taxon>
        <taxon>Pseudomonadati</taxon>
        <taxon>Pseudomonadota</taxon>
        <taxon>Gammaproteobacteria</taxon>
        <taxon>SAR86 cluster</taxon>
    </lineage>
</organism>
<evidence type="ECO:0000313" key="12">
    <source>
        <dbReference type="Proteomes" id="UP000315825"/>
    </source>
</evidence>
<gene>
    <name evidence="8 11" type="primary">bamA</name>
    <name evidence="11" type="ORF">EVA92_03680</name>
</gene>
<comment type="similarity">
    <text evidence="8">Belongs to the BamA family.</text>
</comment>
<keyword evidence="5 8" id="KW-0677">Repeat</keyword>
<comment type="subcellular location">
    <subcellularLocation>
        <location evidence="8">Cell outer membrane</location>
    </subcellularLocation>
    <subcellularLocation>
        <location evidence="1">Membrane</location>
    </subcellularLocation>
</comment>
<dbReference type="InterPro" id="IPR039910">
    <property type="entry name" value="D15-like"/>
</dbReference>
<dbReference type="Gene3D" id="2.40.160.50">
    <property type="entry name" value="membrane protein fhac: a member of the omp85/tpsb transporter family"/>
    <property type="match status" value="1"/>
</dbReference>
<evidence type="ECO:0000256" key="8">
    <source>
        <dbReference type="HAMAP-Rule" id="MF_01430"/>
    </source>
</evidence>
<dbReference type="Gene3D" id="3.10.20.310">
    <property type="entry name" value="membrane protein fhac"/>
    <property type="match status" value="5"/>
</dbReference>
<evidence type="ECO:0000259" key="10">
    <source>
        <dbReference type="PROSITE" id="PS51779"/>
    </source>
</evidence>
<dbReference type="PROSITE" id="PS51779">
    <property type="entry name" value="POTRA"/>
    <property type="match status" value="4"/>
</dbReference>
<dbReference type="PANTHER" id="PTHR12815:SF23">
    <property type="entry name" value="OUTER MEMBRANE PROTEIN ASSEMBLY FACTOR BAMA"/>
    <property type="match status" value="1"/>
</dbReference>
<evidence type="ECO:0000256" key="7">
    <source>
        <dbReference type="ARBA" id="ARBA00023237"/>
    </source>
</evidence>
<dbReference type="GO" id="GO:0051205">
    <property type="term" value="P:protein insertion into membrane"/>
    <property type="evidence" value="ECO:0007669"/>
    <property type="project" value="UniProtKB-UniRule"/>
</dbReference>
<feature type="domain" description="POTRA" evidence="10">
    <location>
        <begin position="19"/>
        <end position="86"/>
    </location>
</feature>
<dbReference type="Pfam" id="PF01103">
    <property type="entry name" value="Omp85"/>
    <property type="match status" value="1"/>
</dbReference>
<evidence type="ECO:0000256" key="4">
    <source>
        <dbReference type="ARBA" id="ARBA00022729"/>
    </source>
</evidence>